<dbReference type="InterPro" id="IPR036259">
    <property type="entry name" value="MFS_trans_sf"/>
</dbReference>
<dbReference type="GO" id="GO:0016020">
    <property type="term" value="C:membrane"/>
    <property type="evidence" value="ECO:0007669"/>
    <property type="project" value="UniProtKB-SubCell"/>
</dbReference>
<keyword evidence="3 6" id="KW-0812">Transmembrane</keyword>
<feature type="transmembrane region" description="Helical" evidence="6">
    <location>
        <begin position="158"/>
        <end position="180"/>
    </location>
</feature>
<feature type="transmembrane region" description="Helical" evidence="6">
    <location>
        <begin position="331"/>
        <end position="350"/>
    </location>
</feature>
<feature type="transmembrane region" description="Helical" evidence="6">
    <location>
        <begin position="356"/>
        <end position="375"/>
    </location>
</feature>
<dbReference type="Pfam" id="PF07690">
    <property type="entry name" value="MFS_1"/>
    <property type="match status" value="1"/>
</dbReference>
<dbReference type="InterPro" id="IPR011701">
    <property type="entry name" value="MFS"/>
</dbReference>
<dbReference type="InterPro" id="IPR020846">
    <property type="entry name" value="MFS_dom"/>
</dbReference>
<feature type="transmembrane region" description="Helical" evidence="6">
    <location>
        <begin position="260"/>
        <end position="281"/>
    </location>
</feature>
<evidence type="ECO:0000313" key="9">
    <source>
        <dbReference type="Proteomes" id="UP000555448"/>
    </source>
</evidence>
<evidence type="ECO:0000256" key="6">
    <source>
        <dbReference type="SAM" id="Phobius"/>
    </source>
</evidence>
<keyword evidence="2" id="KW-0813">Transport</keyword>
<feature type="transmembrane region" description="Helical" evidence="6">
    <location>
        <begin position="396"/>
        <end position="414"/>
    </location>
</feature>
<comment type="caution">
    <text evidence="8">The sequence shown here is derived from an EMBL/GenBank/DDBJ whole genome shotgun (WGS) entry which is preliminary data.</text>
</comment>
<evidence type="ECO:0000313" key="8">
    <source>
        <dbReference type="EMBL" id="MBB4858179.1"/>
    </source>
</evidence>
<evidence type="ECO:0000256" key="2">
    <source>
        <dbReference type="ARBA" id="ARBA00022448"/>
    </source>
</evidence>
<keyword evidence="5 6" id="KW-0472">Membrane</keyword>
<feature type="transmembrane region" description="Helical" evidence="6">
    <location>
        <begin position="73"/>
        <end position="92"/>
    </location>
</feature>
<evidence type="ECO:0000256" key="4">
    <source>
        <dbReference type="ARBA" id="ARBA00022989"/>
    </source>
</evidence>
<feature type="transmembrane region" description="Helical" evidence="6">
    <location>
        <begin position="301"/>
        <end position="324"/>
    </location>
</feature>
<dbReference type="AlphaFoldDB" id="A0A7W7K8G2"/>
<evidence type="ECO:0000256" key="1">
    <source>
        <dbReference type="ARBA" id="ARBA00004141"/>
    </source>
</evidence>
<proteinExistence type="predicted"/>
<dbReference type="PANTHER" id="PTHR42718:SF9">
    <property type="entry name" value="MAJOR FACILITATOR SUPERFAMILY MULTIDRUG TRANSPORTER MFSC"/>
    <property type="match status" value="1"/>
</dbReference>
<feature type="transmembrane region" description="Helical" evidence="6">
    <location>
        <begin position="98"/>
        <end position="118"/>
    </location>
</feature>
<feature type="domain" description="Major facilitator superfamily (MFS) profile" evidence="7">
    <location>
        <begin position="8"/>
        <end position="460"/>
    </location>
</feature>
<comment type="subcellular location">
    <subcellularLocation>
        <location evidence="1">Membrane</location>
        <topology evidence="1">Multi-pass membrane protein</topology>
    </subcellularLocation>
</comment>
<dbReference type="CDD" id="cd17504">
    <property type="entry name" value="MFS_MMR_MDR_like"/>
    <property type="match status" value="1"/>
</dbReference>
<keyword evidence="4 6" id="KW-1133">Transmembrane helix</keyword>
<feature type="transmembrane region" description="Helical" evidence="6">
    <location>
        <begin position="44"/>
        <end position="61"/>
    </location>
</feature>
<organism evidence="8 9">
    <name type="scientific">Novosphingobium chloroacetimidivorans</name>
    <dbReference type="NCBI Taxonomy" id="1428314"/>
    <lineage>
        <taxon>Bacteria</taxon>
        <taxon>Pseudomonadati</taxon>
        <taxon>Pseudomonadota</taxon>
        <taxon>Alphaproteobacteria</taxon>
        <taxon>Sphingomonadales</taxon>
        <taxon>Sphingomonadaceae</taxon>
        <taxon>Novosphingobium</taxon>
    </lineage>
</organism>
<feature type="transmembrane region" description="Helical" evidence="6">
    <location>
        <begin position="217"/>
        <end position="239"/>
    </location>
</feature>
<accession>A0A7W7K8G2</accession>
<dbReference type="GO" id="GO:0022857">
    <property type="term" value="F:transmembrane transporter activity"/>
    <property type="evidence" value="ECO:0007669"/>
    <property type="project" value="InterPro"/>
</dbReference>
<dbReference type="PANTHER" id="PTHR42718">
    <property type="entry name" value="MAJOR FACILITATOR SUPERFAMILY MULTIDRUG TRANSPORTER MFSC"/>
    <property type="match status" value="1"/>
</dbReference>
<evidence type="ECO:0000256" key="5">
    <source>
        <dbReference type="ARBA" id="ARBA00023136"/>
    </source>
</evidence>
<reference evidence="8 9" key="1">
    <citation type="submission" date="2020-08" db="EMBL/GenBank/DDBJ databases">
        <title>Functional genomics of gut bacteria from endangered species of beetles.</title>
        <authorList>
            <person name="Carlos-Shanley C."/>
        </authorList>
    </citation>
    <scope>NUCLEOTIDE SEQUENCE [LARGE SCALE GENOMIC DNA]</scope>
    <source>
        <strain evidence="8 9">S00245</strain>
    </source>
</reference>
<dbReference type="EMBL" id="JACHLR010000005">
    <property type="protein sequence ID" value="MBB4858179.1"/>
    <property type="molecule type" value="Genomic_DNA"/>
</dbReference>
<dbReference type="SUPFAM" id="SSF103473">
    <property type="entry name" value="MFS general substrate transporter"/>
    <property type="match status" value="1"/>
</dbReference>
<dbReference type="PROSITE" id="PS50850">
    <property type="entry name" value="MFS"/>
    <property type="match status" value="1"/>
</dbReference>
<evidence type="ECO:0000256" key="3">
    <source>
        <dbReference type="ARBA" id="ARBA00022692"/>
    </source>
</evidence>
<dbReference type="Gene3D" id="1.20.1250.20">
    <property type="entry name" value="MFS general substrate transporter like domains"/>
    <property type="match status" value="1"/>
</dbReference>
<gene>
    <name evidence="8" type="ORF">HNO88_001498</name>
</gene>
<sequence length="466" mass="48222">MRSAPALIIAALFIAEMTVTFEASMVYAALPTLTRQFGDPLKVGWLITIHMLIAAATAPVVGRLGDIRGRKRLVLILLALAFVGSVISAVSTNFGVVLVGRALQGLSAVVLPLSIGIVRESLPEDKVPMGIGVLTTALGAGAAMGLVAGGVIVDNLDWHALFWASAALLALSVAAIAAFVPDRPGTPTRRPIDWVEGLLPVPAIGLLLYALGATKQAGWFAPQVLAMLAVSVALFALWGQRSLRAEEPFVDLRLFRDRDFAVANLITVLLGMGTMQIVYVFSSYMQSPGWTAVGLGLSATVAGLAKLPSNLLSFFAGPFAGWLIRRFGNRLTVTAGALLAAAGWCAAMLLPGELKLVIALLCVISFGTTILQAAIPNIVVASVPQERTSEAIGSMQVVRGIAAAVGAQVIAMLLASRTVAAPEGGANFPAPSSYLLTMAVMAGLTLAGAACAALLRGSKSPQVARA</sequence>
<dbReference type="RefSeq" id="WP_184243636.1">
    <property type="nucleotide sequence ID" value="NZ_JACHLR010000005.1"/>
</dbReference>
<dbReference type="Proteomes" id="UP000555448">
    <property type="component" value="Unassembled WGS sequence"/>
</dbReference>
<protein>
    <submittedName>
        <fullName evidence="8">MFS family permease</fullName>
    </submittedName>
</protein>
<feature type="transmembrane region" description="Helical" evidence="6">
    <location>
        <begin position="130"/>
        <end position="152"/>
    </location>
</feature>
<name>A0A7W7K8G2_9SPHN</name>
<keyword evidence="9" id="KW-1185">Reference proteome</keyword>
<feature type="transmembrane region" description="Helical" evidence="6">
    <location>
        <begin position="434"/>
        <end position="455"/>
    </location>
</feature>
<evidence type="ECO:0000259" key="7">
    <source>
        <dbReference type="PROSITE" id="PS50850"/>
    </source>
</evidence>
<feature type="transmembrane region" description="Helical" evidence="6">
    <location>
        <begin position="192"/>
        <end position="211"/>
    </location>
</feature>